<organism evidence="2 3">
    <name type="scientific">Bombardia bombarda</name>
    <dbReference type="NCBI Taxonomy" id="252184"/>
    <lineage>
        <taxon>Eukaryota</taxon>
        <taxon>Fungi</taxon>
        <taxon>Dikarya</taxon>
        <taxon>Ascomycota</taxon>
        <taxon>Pezizomycotina</taxon>
        <taxon>Sordariomycetes</taxon>
        <taxon>Sordariomycetidae</taxon>
        <taxon>Sordariales</taxon>
        <taxon>Lasiosphaeriaceae</taxon>
        <taxon>Bombardia</taxon>
    </lineage>
</organism>
<dbReference type="EMBL" id="JAULSR010000001">
    <property type="protein sequence ID" value="KAK0634488.1"/>
    <property type="molecule type" value="Genomic_DNA"/>
</dbReference>
<proteinExistence type="predicted"/>
<comment type="caution">
    <text evidence="2">The sequence shown here is derived from an EMBL/GenBank/DDBJ whole genome shotgun (WGS) entry which is preliminary data.</text>
</comment>
<gene>
    <name evidence="2" type="ORF">B0T17DRAFT_513470</name>
</gene>
<accession>A0AA39XI74</accession>
<feature type="region of interest" description="Disordered" evidence="1">
    <location>
        <begin position="12"/>
        <end position="38"/>
    </location>
</feature>
<keyword evidence="3" id="KW-1185">Reference proteome</keyword>
<evidence type="ECO:0000313" key="2">
    <source>
        <dbReference type="EMBL" id="KAK0634488.1"/>
    </source>
</evidence>
<sequence>MLLKIVGLKEMSPQEQKEYETKKSAKEKRKVDERNDKLWANMQAETKAIARNKKEKEADRGLNMEDNVFMRASRYRLDNK</sequence>
<protein>
    <submittedName>
        <fullName evidence="2">Uncharacterized protein</fullName>
    </submittedName>
</protein>
<name>A0AA39XI74_9PEZI</name>
<feature type="compositionally biased region" description="Basic and acidic residues" evidence="1">
    <location>
        <begin position="15"/>
        <end position="37"/>
    </location>
</feature>
<dbReference type="AlphaFoldDB" id="A0AA39XI74"/>
<dbReference type="Proteomes" id="UP001174934">
    <property type="component" value="Unassembled WGS sequence"/>
</dbReference>
<reference evidence="2" key="1">
    <citation type="submission" date="2023-06" db="EMBL/GenBank/DDBJ databases">
        <title>Genome-scale phylogeny and comparative genomics of the fungal order Sordariales.</title>
        <authorList>
            <consortium name="Lawrence Berkeley National Laboratory"/>
            <person name="Hensen N."/>
            <person name="Bonometti L."/>
            <person name="Westerberg I."/>
            <person name="Brannstrom I.O."/>
            <person name="Guillou S."/>
            <person name="Cros-Aarteil S."/>
            <person name="Calhoun S."/>
            <person name="Haridas S."/>
            <person name="Kuo A."/>
            <person name="Mondo S."/>
            <person name="Pangilinan J."/>
            <person name="Riley R."/>
            <person name="LaButti K."/>
            <person name="Andreopoulos B."/>
            <person name="Lipzen A."/>
            <person name="Chen C."/>
            <person name="Yanf M."/>
            <person name="Daum C."/>
            <person name="Ng V."/>
            <person name="Clum A."/>
            <person name="Steindorff A."/>
            <person name="Ohm R."/>
            <person name="Martin F."/>
            <person name="Silar P."/>
            <person name="Natvig D."/>
            <person name="Lalanne C."/>
            <person name="Gautier V."/>
            <person name="Ament-velasquez S.L."/>
            <person name="Kruys A."/>
            <person name="Hutchinson M.I."/>
            <person name="Powell A.J."/>
            <person name="Barry K."/>
            <person name="Miller A.N."/>
            <person name="Grigoriev I.V."/>
            <person name="Debuchy R."/>
            <person name="Gladieux P."/>
            <person name="Thoren M.H."/>
            <person name="Johannesson H."/>
        </authorList>
    </citation>
    <scope>NUCLEOTIDE SEQUENCE</scope>
    <source>
        <strain evidence="2">SMH3391-2</strain>
    </source>
</reference>
<evidence type="ECO:0000256" key="1">
    <source>
        <dbReference type="SAM" id="MobiDB-lite"/>
    </source>
</evidence>
<evidence type="ECO:0000313" key="3">
    <source>
        <dbReference type="Proteomes" id="UP001174934"/>
    </source>
</evidence>